<accession>A0A5B7HUC3</accession>
<evidence type="ECO:0000313" key="1">
    <source>
        <dbReference type="EMBL" id="MPC76110.1"/>
    </source>
</evidence>
<evidence type="ECO:0000313" key="2">
    <source>
        <dbReference type="Proteomes" id="UP000324222"/>
    </source>
</evidence>
<keyword evidence="2" id="KW-1185">Reference proteome</keyword>
<proteinExistence type="predicted"/>
<protein>
    <submittedName>
        <fullName evidence="1">Uncharacterized protein</fullName>
    </submittedName>
</protein>
<name>A0A5B7HUC3_PORTR</name>
<comment type="caution">
    <text evidence="1">The sequence shown here is derived from an EMBL/GenBank/DDBJ whole genome shotgun (WGS) entry which is preliminary data.</text>
</comment>
<gene>
    <name evidence="1" type="ORF">E2C01_070515</name>
</gene>
<dbReference type="AlphaFoldDB" id="A0A5B7HUC3"/>
<reference evidence="1 2" key="1">
    <citation type="submission" date="2019-05" db="EMBL/GenBank/DDBJ databases">
        <title>Another draft genome of Portunus trituberculatus and its Hox gene families provides insights of decapod evolution.</title>
        <authorList>
            <person name="Jeong J.-H."/>
            <person name="Song I."/>
            <person name="Kim S."/>
            <person name="Choi T."/>
            <person name="Kim D."/>
            <person name="Ryu S."/>
            <person name="Kim W."/>
        </authorList>
    </citation>
    <scope>NUCLEOTIDE SEQUENCE [LARGE SCALE GENOMIC DNA]</scope>
    <source>
        <tissue evidence="1">Muscle</tissue>
    </source>
</reference>
<dbReference type="EMBL" id="VSRR010042621">
    <property type="protein sequence ID" value="MPC76110.1"/>
    <property type="molecule type" value="Genomic_DNA"/>
</dbReference>
<organism evidence="1 2">
    <name type="scientific">Portunus trituberculatus</name>
    <name type="common">Swimming crab</name>
    <name type="synonym">Neptunus trituberculatus</name>
    <dbReference type="NCBI Taxonomy" id="210409"/>
    <lineage>
        <taxon>Eukaryota</taxon>
        <taxon>Metazoa</taxon>
        <taxon>Ecdysozoa</taxon>
        <taxon>Arthropoda</taxon>
        <taxon>Crustacea</taxon>
        <taxon>Multicrustacea</taxon>
        <taxon>Malacostraca</taxon>
        <taxon>Eumalacostraca</taxon>
        <taxon>Eucarida</taxon>
        <taxon>Decapoda</taxon>
        <taxon>Pleocyemata</taxon>
        <taxon>Brachyura</taxon>
        <taxon>Eubrachyura</taxon>
        <taxon>Portunoidea</taxon>
        <taxon>Portunidae</taxon>
        <taxon>Portuninae</taxon>
        <taxon>Portunus</taxon>
    </lineage>
</organism>
<sequence length="81" mass="9403">MYKHTEMPRGKWLSIEFRRAMDGRRRGRVRLEGRAGLWVVVVTVQRAAEGRVTRYPCGDMVTGSRRQVNTCGGSEFVFKLW</sequence>
<dbReference type="Proteomes" id="UP000324222">
    <property type="component" value="Unassembled WGS sequence"/>
</dbReference>